<evidence type="ECO:0000256" key="1">
    <source>
        <dbReference type="ARBA" id="ARBA00004429"/>
    </source>
</evidence>
<reference evidence="11 12" key="1">
    <citation type="submission" date="2018-01" db="EMBL/GenBank/DDBJ databases">
        <title>Denitrification phenotypes of diverse strains of Pseudomonas stutzeri.</title>
        <authorList>
            <person name="Milligan D.A."/>
            <person name="Bergaust L."/>
            <person name="Bakken L.R."/>
            <person name="Frostegard A."/>
        </authorList>
    </citation>
    <scope>NUCLEOTIDE SEQUENCE [LARGE SCALE GENOMIC DNA]</scope>
    <source>
        <strain evidence="11 12">CCUG 44592</strain>
    </source>
</reference>
<dbReference type="Pfam" id="PF00528">
    <property type="entry name" value="BPD_transp_1"/>
    <property type="match status" value="1"/>
</dbReference>
<dbReference type="InterPro" id="IPR000515">
    <property type="entry name" value="MetI-like"/>
</dbReference>
<feature type="transmembrane region" description="Helical" evidence="9">
    <location>
        <begin position="184"/>
        <end position="205"/>
    </location>
</feature>
<organism evidence="11 12">
    <name type="scientific">Stutzerimonas stutzeri</name>
    <name type="common">Pseudomonas stutzeri</name>
    <dbReference type="NCBI Taxonomy" id="316"/>
    <lineage>
        <taxon>Bacteria</taxon>
        <taxon>Pseudomonadati</taxon>
        <taxon>Pseudomonadota</taxon>
        <taxon>Gammaproteobacteria</taxon>
        <taxon>Pseudomonadales</taxon>
        <taxon>Pseudomonadaceae</taxon>
        <taxon>Stutzerimonas</taxon>
    </lineage>
</organism>
<evidence type="ECO:0000256" key="6">
    <source>
        <dbReference type="ARBA" id="ARBA00022970"/>
    </source>
</evidence>
<evidence type="ECO:0000256" key="3">
    <source>
        <dbReference type="ARBA" id="ARBA00022448"/>
    </source>
</evidence>
<keyword evidence="8 9" id="KW-0472">Membrane</keyword>
<feature type="transmembrane region" description="Helical" evidence="9">
    <location>
        <begin position="80"/>
        <end position="99"/>
    </location>
</feature>
<feature type="domain" description="ABC transmembrane type-1" evidence="10">
    <location>
        <begin position="11"/>
        <end position="199"/>
    </location>
</feature>
<evidence type="ECO:0000256" key="5">
    <source>
        <dbReference type="ARBA" id="ARBA00022692"/>
    </source>
</evidence>
<dbReference type="PANTHER" id="PTHR30614:SF0">
    <property type="entry name" value="L-CYSTINE TRANSPORT SYSTEM PERMEASE PROTEIN TCYL"/>
    <property type="match status" value="1"/>
</dbReference>
<gene>
    <name evidence="11" type="ORF">CXK99_13280</name>
</gene>
<comment type="caution">
    <text evidence="11">The sequence shown here is derived from an EMBL/GenBank/DDBJ whole genome shotgun (WGS) entry which is preliminary data.</text>
</comment>
<keyword evidence="5 9" id="KW-0812">Transmembrane</keyword>
<protein>
    <submittedName>
        <fullName evidence="11">Amino acid ABC transporter permease</fullName>
    </submittedName>
</protein>
<dbReference type="InterPro" id="IPR035906">
    <property type="entry name" value="MetI-like_sf"/>
</dbReference>
<dbReference type="AlphaFoldDB" id="A0A2N8RCT1"/>
<evidence type="ECO:0000256" key="4">
    <source>
        <dbReference type="ARBA" id="ARBA00022475"/>
    </source>
</evidence>
<dbReference type="InterPro" id="IPR010065">
    <property type="entry name" value="AA_ABC_transptr_permease_3TM"/>
</dbReference>
<dbReference type="PROSITE" id="PS50928">
    <property type="entry name" value="ABC_TM1"/>
    <property type="match status" value="1"/>
</dbReference>
<name>A0A2N8RCT1_STUST</name>
<feature type="transmembrane region" description="Helical" evidence="9">
    <location>
        <begin position="7"/>
        <end position="32"/>
    </location>
</feature>
<evidence type="ECO:0000313" key="12">
    <source>
        <dbReference type="Proteomes" id="UP000236003"/>
    </source>
</evidence>
<comment type="subcellular location">
    <subcellularLocation>
        <location evidence="1">Cell inner membrane</location>
        <topology evidence="1">Multi-pass membrane protein</topology>
    </subcellularLocation>
    <subcellularLocation>
        <location evidence="9">Cell membrane</location>
        <topology evidence="9">Multi-pass membrane protein</topology>
    </subcellularLocation>
</comment>
<accession>A0A2N8RCT1</accession>
<dbReference type="GO" id="GO:0022857">
    <property type="term" value="F:transmembrane transporter activity"/>
    <property type="evidence" value="ECO:0007669"/>
    <property type="project" value="InterPro"/>
</dbReference>
<dbReference type="NCBIfam" id="TIGR01726">
    <property type="entry name" value="HEQRo_perm_3TM"/>
    <property type="match status" value="1"/>
</dbReference>
<dbReference type="EMBL" id="POUM01000011">
    <property type="protein sequence ID" value="PNF58900.1"/>
    <property type="molecule type" value="Genomic_DNA"/>
</dbReference>
<feature type="transmembrane region" description="Helical" evidence="9">
    <location>
        <begin position="52"/>
        <end position="73"/>
    </location>
</feature>
<dbReference type="InterPro" id="IPR043429">
    <property type="entry name" value="ArtM/GltK/GlnP/TcyL/YhdX-like"/>
</dbReference>
<keyword evidence="7 9" id="KW-1133">Transmembrane helix</keyword>
<dbReference type="Gene3D" id="1.10.3720.10">
    <property type="entry name" value="MetI-like"/>
    <property type="match status" value="1"/>
</dbReference>
<dbReference type="RefSeq" id="WP_102820859.1">
    <property type="nucleotide sequence ID" value="NZ_JAMOHR010000010.1"/>
</dbReference>
<evidence type="ECO:0000256" key="2">
    <source>
        <dbReference type="ARBA" id="ARBA00010072"/>
    </source>
</evidence>
<proteinExistence type="inferred from homology"/>
<dbReference type="CDD" id="cd06261">
    <property type="entry name" value="TM_PBP2"/>
    <property type="match status" value="1"/>
</dbReference>
<evidence type="ECO:0000259" key="10">
    <source>
        <dbReference type="PROSITE" id="PS50928"/>
    </source>
</evidence>
<dbReference type="GO" id="GO:0043190">
    <property type="term" value="C:ATP-binding cassette (ABC) transporter complex"/>
    <property type="evidence" value="ECO:0007669"/>
    <property type="project" value="InterPro"/>
</dbReference>
<evidence type="ECO:0000256" key="7">
    <source>
        <dbReference type="ARBA" id="ARBA00022989"/>
    </source>
</evidence>
<comment type="similarity">
    <text evidence="2">Belongs to the binding-protein-dependent transport system permease family. HisMQ subfamily.</text>
</comment>
<keyword evidence="3 9" id="KW-0813">Transport</keyword>
<evidence type="ECO:0000256" key="8">
    <source>
        <dbReference type="ARBA" id="ARBA00023136"/>
    </source>
</evidence>
<keyword evidence="4" id="KW-1003">Cell membrane</keyword>
<evidence type="ECO:0000256" key="9">
    <source>
        <dbReference type="RuleBase" id="RU363032"/>
    </source>
</evidence>
<dbReference type="PANTHER" id="PTHR30614">
    <property type="entry name" value="MEMBRANE COMPONENT OF AMINO ACID ABC TRANSPORTER"/>
    <property type="match status" value="1"/>
</dbReference>
<dbReference type="Proteomes" id="UP000236003">
    <property type="component" value="Unassembled WGS sequence"/>
</dbReference>
<evidence type="ECO:0000313" key="11">
    <source>
        <dbReference type="EMBL" id="PNF58900.1"/>
    </source>
</evidence>
<sequence>MEELLKLLPAFGEAMLVTLGVSLAGAAIGLVVGFALNALRLAVSAFNLLYQLYIWLIRGTPFLAQLMVIYFGLPVIGLRLSAIEASILSLGLYSAAYFAELFRSAWGSVPTGQVESARVHGLSRGQTFWHIQAPQALAFALPLLGNQVILTIKESAVTSIITVPELTMAAGRIVSTTFSYVLPYALLVLSYWLLTMAVAMTADYLGRRATRYLRG</sequence>
<dbReference type="SUPFAM" id="SSF161098">
    <property type="entry name" value="MetI-like"/>
    <property type="match status" value="1"/>
</dbReference>
<dbReference type="GO" id="GO:0006865">
    <property type="term" value="P:amino acid transport"/>
    <property type="evidence" value="ECO:0007669"/>
    <property type="project" value="UniProtKB-KW"/>
</dbReference>
<keyword evidence="6" id="KW-0029">Amino-acid transport</keyword>